<feature type="compositionally biased region" description="Low complexity" evidence="18">
    <location>
        <begin position="305"/>
        <end position="316"/>
    </location>
</feature>
<dbReference type="InterPro" id="IPR020045">
    <property type="entry name" value="DNA_polI_H3TH"/>
</dbReference>
<dbReference type="CDD" id="cd09859">
    <property type="entry name" value="PIN_53EXO"/>
    <property type="match status" value="1"/>
</dbReference>
<evidence type="ECO:0000256" key="16">
    <source>
        <dbReference type="NCBIfam" id="TIGR00593"/>
    </source>
</evidence>
<dbReference type="PRINTS" id="PR00868">
    <property type="entry name" value="DNAPOLI"/>
</dbReference>
<keyword evidence="9 17" id="KW-0227">DNA damage</keyword>
<evidence type="ECO:0000256" key="11">
    <source>
        <dbReference type="ARBA" id="ARBA00022839"/>
    </source>
</evidence>
<dbReference type="InterPro" id="IPR012337">
    <property type="entry name" value="RNaseH-like_sf"/>
</dbReference>
<dbReference type="Pfam" id="PF01367">
    <property type="entry name" value="5_3_exonuc"/>
    <property type="match status" value="1"/>
</dbReference>
<evidence type="ECO:0000256" key="1">
    <source>
        <dbReference type="ARBA" id="ARBA00007705"/>
    </source>
</evidence>
<accession>A0ABS7MB18</accession>
<name>A0ABS7MB18_9SPHN</name>
<dbReference type="Pfam" id="PF01612">
    <property type="entry name" value="DNA_pol_A_exo1"/>
    <property type="match status" value="1"/>
</dbReference>
<feature type="domain" description="3'-5' exonuclease" evidence="19">
    <location>
        <begin position="332"/>
        <end position="522"/>
    </location>
</feature>
<dbReference type="SMART" id="SM00482">
    <property type="entry name" value="POLAc"/>
    <property type="match status" value="1"/>
</dbReference>
<dbReference type="InterPro" id="IPR029060">
    <property type="entry name" value="PIN-like_dom_sf"/>
</dbReference>
<dbReference type="Proteomes" id="UP001166571">
    <property type="component" value="Unassembled WGS sequence"/>
</dbReference>
<comment type="function">
    <text evidence="17">In addition to polymerase activity, this DNA polymerase exhibits 3'-5' and 5'-3' exonuclease activity.</text>
</comment>
<evidence type="ECO:0000259" key="20">
    <source>
        <dbReference type="SMART" id="SM00475"/>
    </source>
</evidence>
<feature type="domain" description="5'-3' exonuclease" evidence="20">
    <location>
        <begin position="5"/>
        <end position="269"/>
    </location>
</feature>
<evidence type="ECO:0000256" key="17">
    <source>
        <dbReference type="RuleBase" id="RU004460"/>
    </source>
</evidence>
<keyword evidence="10 17" id="KW-0378">Hydrolase</keyword>
<dbReference type="CDD" id="cd09898">
    <property type="entry name" value="H3TH_53EXO"/>
    <property type="match status" value="1"/>
</dbReference>
<dbReference type="InterPro" id="IPR043502">
    <property type="entry name" value="DNA/RNA_pol_sf"/>
</dbReference>
<dbReference type="Gene3D" id="3.40.50.1010">
    <property type="entry name" value="5'-nuclease"/>
    <property type="match status" value="1"/>
</dbReference>
<evidence type="ECO:0000256" key="5">
    <source>
        <dbReference type="ARBA" id="ARBA00022679"/>
    </source>
</evidence>
<evidence type="ECO:0000256" key="13">
    <source>
        <dbReference type="ARBA" id="ARBA00023125"/>
    </source>
</evidence>
<keyword evidence="5 17" id="KW-0808">Transferase</keyword>
<dbReference type="PANTHER" id="PTHR10133:SF27">
    <property type="entry name" value="DNA POLYMERASE NU"/>
    <property type="match status" value="1"/>
</dbReference>
<evidence type="ECO:0000256" key="15">
    <source>
        <dbReference type="ARBA" id="ARBA00049244"/>
    </source>
</evidence>
<dbReference type="SUPFAM" id="SSF88723">
    <property type="entry name" value="PIN domain-like"/>
    <property type="match status" value="1"/>
</dbReference>
<gene>
    <name evidence="17 22" type="primary">polA</name>
    <name evidence="22" type="ORF">K5P26_01790</name>
</gene>
<organism evidence="22 23">
    <name type="scientific">Sphingopyxis jiangsuensis</name>
    <dbReference type="NCBI Taxonomy" id="2871171"/>
    <lineage>
        <taxon>Bacteria</taxon>
        <taxon>Pseudomonadati</taxon>
        <taxon>Pseudomonadota</taxon>
        <taxon>Alphaproteobacteria</taxon>
        <taxon>Sphingomonadales</taxon>
        <taxon>Sphingomonadaceae</taxon>
        <taxon>Sphingopyxis</taxon>
    </lineage>
</organism>
<dbReference type="SUPFAM" id="SSF47807">
    <property type="entry name" value="5' to 3' exonuclease, C-terminal subdomain"/>
    <property type="match status" value="1"/>
</dbReference>
<dbReference type="EC" id="2.7.7.7" evidence="3 16"/>
<evidence type="ECO:0000256" key="12">
    <source>
        <dbReference type="ARBA" id="ARBA00022932"/>
    </source>
</evidence>
<proteinExistence type="inferred from homology"/>
<evidence type="ECO:0000256" key="9">
    <source>
        <dbReference type="ARBA" id="ARBA00022763"/>
    </source>
</evidence>
<evidence type="ECO:0000313" key="23">
    <source>
        <dbReference type="Proteomes" id="UP001166571"/>
    </source>
</evidence>
<dbReference type="SUPFAM" id="SSF53098">
    <property type="entry name" value="Ribonuclease H-like"/>
    <property type="match status" value="1"/>
</dbReference>
<dbReference type="Gene3D" id="1.10.150.20">
    <property type="entry name" value="5' to 3' exonuclease, C-terminal subdomain"/>
    <property type="match status" value="2"/>
</dbReference>
<dbReference type="NCBIfam" id="TIGR00593">
    <property type="entry name" value="pola"/>
    <property type="match status" value="1"/>
</dbReference>
<keyword evidence="23" id="KW-1185">Reference proteome</keyword>
<keyword evidence="11 17" id="KW-0269">Exonuclease</keyword>
<evidence type="ECO:0000259" key="21">
    <source>
        <dbReference type="SMART" id="SM00482"/>
    </source>
</evidence>
<dbReference type="SMART" id="SM00279">
    <property type="entry name" value="HhH2"/>
    <property type="match status" value="1"/>
</dbReference>
<evidence type="ECO:0000259" key="19">
    <source>
        <dbReference type="SMART" id="SM00474"/>
    </source>
</evidence>
<evidence type="ECO:0000256" key="4">
    <source>
        <dbReference type="ARBA" id="ARBA00020311"/>
    </source>
</evidence>
<keyword evidence="12 17" id="KW-0239">DNA-directed DNA polymerase</keyword>
<dbReference type="Gene3D" id="3.30.70.370">
    <property type="match status" value="1"/>
</dbReference>
<dbReference type="SMART" id="SM00475">
    <property type="entry name" value="53EXOc"/>
    <property type="match status" value="1"/>
</dbReference>
<feature type="domain" description="DNA-directed DNA polymerase family A palm" evidence="21">
    <location>
        <begin position="691"/>
        <end position="894"/>
    </location>
</feature>
<evidence type="ECO:0000256" key="2">
    <source>
        <dbReference type="ARBA" id="ARBA00011541"/>
    </source>
</evidence>
<feature type="region of interest" description="Disordered" evidence="18">
    <location>
        <begin position="291"/>
        <end position="316"/>
    </location>
</feature>
<comment type="similarity">
    <text evidence="1 17">Belongs to the DNA polymerase type-A family.</text>
</comment>
<sequence length="934" mass="101786">MSDKNHLYLVDGSSYIFRAYHRLPPLTNPQGVPVGAVYGYTTMLWKLAKDLHEADGPTHLAVILDHSSQSFRNEIYDQYKANRPDPPEDLVPQFPLIRHATRAFSLPCIEMENFEADDLIASYTEAAVREGWDVTIVSSDKDLMQLVREPDEGPRVDMLDTMKNVRLGVEAVHEKFGVGPELVGDILALMGDSVDNVPGVRGVGPKTATKLIVEYGDLEKALAGAETMKPSKLRDNLIEHADMARLSRILVDLKRDCPLPDALDALKLGAIPPAPLKVFLDEHGFRSLSAKLDNGASPGGPPTLPKATSAAAAEAPSTPALPAMPAIDRAAFECVTTLDALDRWIAEARAAHVVAVDTETASLDSVTGRLVGVSLATAPGRACYIPLGHGGTDMFAERPEQVDFDAALDRLRDLFADEAVLKVGHNLKYDIGVLAQHGVAIAPYDDTLVMSFALDAGKHGHGLDELARLHLDHVCLTFKEMCGTGKSQISFAEVPLDRATEYAAEDADVALRLWNLLKLRLPLEGGTRVYEMVDRPLVAVVESMERAGVMVDRDYLARLSGEFATEMQRIEAEIHKEAGQPFTIGSPKQLGEILFDKLGLKGGRKGKSGDWSTDQNELERLERDGVPIARLILEWRQLSKLKSTYTDALQAQINASTGRVHTSYSLVGAQTGRLSSTDPNLQNIPIRTEVGRQIRDAFVAAPGHLLLAADYSQIELRLAAHMADVPELKEAFAQGQDIHAATAIELFGEVNRDTRAKAKTVNFSILYGISRWGLAGRLEITPDEAQALISRYFERFPGISDYIRDTLEGAREHGYTETLFGRKTWFPRIKAANQNERQGSERAAINAPIQGTSADLIKRAMARMPAALAAAGLADVKMLLQVHDELVFEAPEALAEPAKEVIRGVMAGAAEPVLKLSVPLDIDIGTGKSWGDAH</sequence>
<dbReference type="InterPro" id="IPR036279">
    <property type="entry name" value="5-3_exonuclease_C_sf"/>
</dbReference>
<dbReference type="GO" id="GO:0003887">
    <property type="term" value="F:DNA-directed DNA polymerase activity"/>
    <property type="evidence" value="ECO:0007669"/>
    <property type="project" value="UniProtKB-EC"/>
</dbReference>
<dbReference type="Pfam" id="PF02739">
    <property type="entry name" value="5_3_exonuc_N"/>
    <property type="match status" value="1"/>
</dbReference>
<keyword evidence="6 17" id="KW-0548">Nucleotidyltransferase</keyword>
<dbReference type="InterPro" id="IPR001098">
    <property type="entry name" value="DNA-dir_DNA_pol_A_palm_dom"/>
</dbReference>
<protein>
    <recommendedName>
        <fullName evidence="4 16">DNA polymerase I</fullName>
        <ecNumber evidence="3 16">2.7.7.7</ecNumber>
    </recommendedName>
</protein>
<dbReference type="CDD" id="cd08637">
    <property type="entry name" value="DNA_pol_A_pol_I_C"/>
    <property type="match status" value="1"/>
</dbReference>
<evidence type="ECO:0000256" key="18">
    <source>
        <dbReference type="SAM" id="MobiDB-lite"/>
    </source>
</evidence>
<dbReference type="SMART" id="SM00474">
    <property type="entry name" value="35EXOc"/>
    <property type="match status" value="1"/>
</dbReference>
<dbReference type="CDD" id="cd06139">
    <property type="entry name" value="DNA_polA_I_Ecoli_like_exo"/>
    <property type="match status" value="1"/>
</dbReference>
<dbReference type="InterPro" id="IPR008918">
    <property type="entry name" value="HhH2"/>
</dbReference>
<dbReference type="InterPro" id="IPR018320">
    <property type="entry name" value="DNA_polymerase_1"/>
</dbReference>
<dbReference type="RefSeq" id="WP_222135581.1">
    <property type="nucleotide sequence ID" value="NZ_JAILXK010000001.1"/>
</dbReference>
<evidence type="ECO:0000256" key="7">
    <source>
        <dbReference type="ARBA" id="ARBA00022705"/>
    </source>
</evidence>
<dbReference type="InterPro" id="IPR002421">
    <property type="entry name" value="5-3_exonuclease"/>
</dbReference>
<comment type="subunit">
    <text evidence="2">Single-chain monomer with multiple functions.</text>
</comment>
<dbReference type="PANTHER" id="PTHR10133">
    <property type="entry name" value="DNA POLYMERASE I"/>
    <property type="match status" value="1"/>
</dbReference>
<evidence type="ECO:0000256" key="8">
    <source>
        <dbReference type="ARBA" id="ARBA00022722"/>
    </source>
</evidence>
<dbReference type="InterPro" id="IPR002298">
    <property type="entry name" value="DNA_polymerase_A"/>
</dbReference>
<dbReference type="InterPro" id="IPR036397">
    <property type="entry name" value="RNaseH_sf"/>
</dbReference>
<evidence type="ECO:0000256" key="3">
    <source>
        <dbReference type="ARBA" id="ARBA00012417"/>
    </source>
</evidence>
<keyword evidence="7 17" id="KW-0235">DNA replication</keyword>
<evidence type="ECO:0000313" key="22">
    <source>
        <dbReference type="EMBL" id="MBY4635869.1"/>
    </source>
</evidence>
<dbReference type="Gene3D" id="3.30.420.10">
    <property type="entry name" value="Ribonuclease H-like superfamily/Ribonuclease H"/>
    <property type="match status" value="1"/>
</dbReference>
<keyword evidence="14 17" id="KW-0234">DNA repair</keyword>
<dbReference type="EMBL" id="JAILXK010000001">
    <property type="protein sequence ID" value="MBY4635869.1"/>
    <property type="molecule type" value="Genomic_DNA"/>
</dbReference>
<dbReference type="NCBIfam" id="NF004397">
    <property type="entry name" value="PRK05755.1"/>
    <property type="match status" value="1"/>
</dbReference>
<keyword evidence="13 17" id="KW-0238">DNA-binding</keyword>
<dbReference type="InterPro" id="IPR020046">
    <property type="entry name" value="5-3_exonucl_a-hlix_arch_N"/>
</dbReference>
<dbReference type="SUPFAM" id="SSF56672">
    <property type="entry name" value="DNA/RNA polymerases"/>
    <property type="match status" value="1"/>
</dbReference>
<dbReference type="InterPro" id="IPR002562">
    <property type="entry name" value="3'-5'_exonuclease_dom"/>
</dbReference>
<evidence type="ECO:0000256" key="10">
    <source>
        <dbReference type="ARBA" id="ARBA00022801"/>
    </source>
</evidence>
<dbReference type="Gene3D" id="1.20.1060.10">
    <property type="entry name" value="Taq DNA Polymerase, Chain T, domain 4"/>
    <property type="match status" value="1"/>
</dbReference>
<comment type="catalytic activity">
    <reaction evidence="15 17">
        <text>DNA(n) + a 2'-deoxyribonucleoside 5'-triphosphate = DNA(n+1) + diphosphate</text>
        <dbReference type="Rhea" id="RHEA:22508"/>
        <dbReference type="Rhea" id="RHEA-COMP:17339"/>
        <dbReference type="Rhea" id="RHEA-COMP:17340"/>
        <dbReference type="ChEBI" id="CHEBI:33019"/>
        <dbReference type="ChEBI" id="CHEBI:61560"/>
        <dbReference type="ChEBI" id="CHEBI:173112"/>
        <dbReference type="EC" id="2.7.7.7"/>
    </reaction>
</comment>
<dbReference type="Pfam" id="PF00476">
    <property type="entry name" value="DNA_pol_A"/>
    <property type="match status" value="1"/>
</dbReference>
<evidence type="ECO:0000256" key="14">
    <source>
        <dbReference type="ARBA" id="ARBA00023204"/>
    </source>
</evidence>
<evidence type="ECO:0000256" key="6">
    <source>
        <dbReference type="ARBA" id="ARBA00022695"/>
    </source>
</evidence>
<reference evidence="22" key="1">
    <citation type="submission" date="2021-08" db="EMBL/GenBank/DDBJ databases">
        <title>Sphingopyxis panaciterrulae sp. nov., isolated from the surface water of the Yellow Sea.</title>
        <authorList>
            <person name="Gao Z."/>
            <person name="Zhang D."/>
            <person name="Zhang A."/>
        </authorList>
    </citation>
    <scope>NUCLEOTIDE SEQUENCE</scope>
    <source>
        <strain evidence="22">XHP0097</strain>
    </source>
</reference>
<keyword evidence="8" id="KW-0540">Nuclease</keyword>
<comment type="caution">
    <text evidence="22">The sequence shown here is derived from an EMBL/GenBank/DDBJ whole genome shotgun (WGS) entry which is preliminary data.</text>
</comment>